<gene>
    <name evidence="12" type="ORF">JOB18_021574</name>
</gene>
<dbReference type="InterPro" id="IPR051644">
    <property type="entry name" value="TRAMP_AT-DNA-binding"/>
</dbReference>
<evidence type="ECO:0000259" key="11">
    <source>
        <dbReference type="PROSITE" id="PS50158"/>
    </source>
</evidence>
<keyword evidence="4 9" id="KW-0863">Zinc-finger</keyword>
<feature type="compositionally biased region" description="Acidic residues" evidence="10">
    <location>
        <begin position="9"/>
        <end position="25"/>
    </location>
</feature>
<organism evidence="12 13">
    <name type="scientific">Solea senegalensis</name>
    <name type="common">Senegalese sole</name>
    <dbReference type="NCBI Taxonomy" id="28829"/>
    <lineage>
        <taxon>Eukaryota</taxon>
        <taxon>Metazoa</taxon>
        <taxon>Chordata</taxon>
        <taxon>Craniata</taxon>
        <taxon>Vertebrata</taxon>
        <taxon>Euteleostomi</taxon>
        <taxon>Actinopterygii</taxon>
        <taxon>Neopterygii</taxon>
        <taxon>Teleostei</taxon>
        <taxon>Neoteleostei</taxon>
        <taxon>Acanthomorphata</taxon>
        <taxon>Carangaria</taxon>
        <taxon>Pleuronectiformes</taxon>
        <taxon>Pleuronectoidei</taxon>
        <taxon>Soleidae</taxon>
        <taxon>Solea</taxon>
    </lineage>
</organism>
<dbReference type="PANTHER" id="PTHR46543:SF1">
    <property type="entry name" value="ZINC FINGER CCHC DOMAIN-CONTAINING PROTEIN 7"/>
    <property type="match status" value="1"/>
</dbReference>
<dbReference type="AlphaFoldDB" id="A0AAV6QBW3"/>
<keyword evidence="6" id="KW-0539">Nucleus</keyword>
<dbReference type="PROSITE" id="PS50158">
    <property type="entry name" value="ZF_CCHC"/>
    <property type="match status" value="5"/>
</dbReference>
<evidence type="ECO:0000256" key="1">
    <source>
        <dbReference type="ARBA" id="ARBA00004123"/>
    </source>
</evidence>
<feature type="domain" description="CCHC-type" evidence="11">
    <location>
        <begin position="290"/>
        <end position="305"/>
    </location>
</feature>
<feature type="domain" description="CCHC-type" evidence="11">
    <location>
        <begin position="397"/>
        <end position="412"/>
    </location>
</feature>
<evidence type="ECO:0000256" key="7">
    <source>
        <dbReference type="ARBA" id="ARBA00041190"/>
    </source>
</evidence>
<evidence type="ECO:0000256" key="6">
    <source>
        <dbReference type="ARBA" id="ARBA00023242"/>
    </source>
</evidence>
<evidence type="ECO:0000313" key="13">
    <source>
        <dbReference type="Proteomes" id="UP000693946"/>
    </source>
</evidence>
<dbReference type="GO" id="GO:0031499">
    <property type="term" value="C:TRAMP complex"/>
    <property type="evidence" value="ECO:0007669"/>
    <property type="project" value="TreeGrafter"/>
</dbReference>
<protein>
    <recommendedName>
        <fullName evidence="7">Zinc finger CCHC domain-containing protein 7</fullName>
    </recommendedName>
    <alternativeName>
        <fullName evidence="8">TRAMP-like complex RNA-binding factor ZCCHC7</fullName>
    </alternativeName>
</protein>
<evidence type="ECO:0000256" key="2">
    <source>
        <dbReference type="ARBA" id="ARBA00022723"/>
    </source>
</evidence>
<comment type="caution">
    <text evidence="12">The sequence shown here is derived from an EMBL/GenBank/DDBJ whole genome shotgun (WGS) entry which is preliminary data.</text>
</comment>
<feature type="compositionally biased region" description="Basic residues" evidence="10">
    <location>
        <begin position="597"/>
        <end position="608"/>
    </location>
</feature>
<feature type="region of interest" description="Disordered" evidence="10">
    <location>
        <begin position="1"/>
        <end position="30"/>
    </location>
</feature>
<dbReference type="EMBL" id="JAGKHQ010000018">
    <property type="protein sequence ID" value="KAG7485950.1"/>
    <property type="molecule type" value="Genomic_DNA"/>
</dbReference>
<dbReference type="GO" id="GO:0071036">
    <property type="term" value="P:nuclear polyadenylation-dependent snoRNA catabolic process"/>
    <property type="evidence" value="ECO:0007669"/>
    <property type="project" value="TreeGrafter"/>
</dbReference>
<keyword evidence="2" id="KW-0479">Metal-binding</keyword>
<evidence type="ECO:0000256" key="3">
    <source>
        <dbReference type="ARBA" id="ARBA00022737"/>
    </source>
</evidence>
<feature type="compositionally biased region" description="Basic and acidic residues" evidence="10">
    <location>
        <begin position="577"/>
        <end position="596"/>
    </location>
</feature>
<dbReference type="Proteomes" id="UP000693946">
    <property type="component" value="Linkage Group LG6"/>
</dbReference>
<evidence type="ECO:0000256" key="4">
    <source>
        <dbReference type="ARBA" id="ARBA00022771"/>
    </source>
</evidence>
<proteinExistence type="predicted"/>
<dbReference type="Pfam" id="PF00098">
    <property type="entry name" value="zf-CCHC"/>
    <property type="match status" value="2"/>
</dbReference>
<keyword evidence="5" id="KW-0862">Zinc</keyword>
<feature type="domain" description="CCHC-type" evidence="11">
    <location>
        <begin position="330"/>
        <end position="345"/>
    </location>
</feature>
<evidence type="ECO:0000256" key="8">
    <source>
        <dbReference type="ARBA" id="ARBA00043023"/>
    </source>
</evidence>
<dbReference type="GO" id="GO:0071037">
    <property type="term" value="P:nuclear polyadenylation-dependent snRNA catabolic process"/>
    <property type="evidence" value="ECO:0007669"/>
    <property type="project" value="TreeGrafter"/>
</dbReference>
<keyword evidence="3" id="KW-0677">Repeat</keyword>
<evidence type="ECO:0000256" key="10">
    <source>
        <dbReference type="SAM" id="MobiDB-lite"/>
    </source>
</evidence>
<dbReference type="GO" id="GO:0071038">
    <property type="term" value="P:TRAMP-dependent tRNA surveillance pathway"/>
    <property type="evidence" value="ECO:0007669"/>
    <property type="project" value="TreeGrafter"/>
</dbReference>
<comment type="subcellular location">
    <subcellularLocation>
        <location evidence="1">Nucleus</location>
    </subcellularLocation>
</comment>
<feature type="region of interest" description="Disordered" evidence="10">
    <location>
        <begin position="45"/>
        <end position="123"/>
    </location>
</feature>
<dbReference type="SMART" id="SM00343">
    <property type="entry name" value="ZnF_C2HC"/>
    <property type="match status" value="5"/>
</dbReference>
<dbReference type="GO" id="GO:0008270">
    <property type="term" value="F:zinc ion binding"/>
    <property type="evidence" value="ECO:0007669"/>
    <property type="project" value="UniProtKB-KW"/>
</dbReference>
<feature type="compositionally biased region" description="Basic residues" evidence="10">
    <location>
        <begin position="470"/>
        <end position="484"/>
    </location>
</feature>
<dbReference type="InterPro" id="IPR001878">
    <property type="entry name" value="Znf_CCHC"/>
</dbReference>
<feature type="region of interest" description="Disordered" evidence="10">
    <location>
        <begin position="514"/>
        <end position="631"/>
    </location>
</feature>
<sequence>MYCMYQDREELEDDLYQEEEGDSEASEVNSELEFFLYSQLHYSSNALEVEEEEEEKEGRGENTADQGSEKAPDAGKELELPSPDIGKVQQHLKKRKDEEKRDKKRKSDPKRQSSSGSSRFEEVIVIDSSSDVISISEDDTADDEGICSLKCRSVHQLQTSTPAQQRDLKKKSSLSVPVTVDISSSDSDSDESESKSESDSSDSLDSTESSDSEGLENWMILGQGRQNEDQSISLNLEGGSDSNTDAEEDDGSWLVSDKDKEAQICNKDKGARTVLQRVSNRYYTSKNVNCRNCNKTGHLSKNCPEPKKLSPCFLCGTPGHQTRDCPNRHCNNCGLPGHLYSSCSERAYWHKQCHRCGMKGHFFDVCPEIWRQYHITSKTGPPVMQQGEDNGRSPAFCYNCSRKGHFGHACTRQRMFNGVYATIPFISHYDTVEDINRRQHRLKMKVKEMKRNGCFSNTCENPVNPEPPKKKQKLNHHKNNHTHHQISQNHKPSRSHIYFNNDDDGDLLTIPKKNKFSKCKQQQSTSNVKAWKPKRPVPTSRDPSTKLFLDEADDFPRGGGKGRGIVGKKSNKNKMKKKEEPKGGQRDRRPDHLFGEKRKKNQARRVSNKKSAASMYPTDENLFIIKQRKRR</sequence>
<dbReference type="GO" id="GO:0003723">
    <property type="term" value="F:RNA binding"/>
    <property type="evidence" value="ECO:0007669"/>
    <property type="project" value="TreeGrafter"/>
</dbReference>
<feature type="region of interest" description="Disordered" evidence="10">
    <location>
        <begin position="157"/>
        <end position="214"/>
    </location>
</feature>
<evidence type="ECO:0000256" key="5">
    <source>
        <dbReference type="ARBA" id="ARBA00022833"/>
    </source>
</evidence>
<reference evidence="12 13" key="1">
    <citation type="journal article" date="2021" name="Sci. Rep.">
        <title>Chromosome anchoring in Senegalese sole (Solea senegalensis) reveals sex-associated markers and genome rearrangements in flatfish.</title>
        <authorList>
            <person name="Guerrero-Cozar I."/>
            <person name="Gomez-Garrido J."/>
            <person name="Berbel C."/>
            <person name="Martinez-Blanch J.F."/>
            <person name="Alioto T."/>
            <person name="Claros M.G."/>
            <person name="Gagnaire P.A."/>
            <person name="Manchado M."/>
        </authorList>
    </citation>
    <scope>NUCLEOTIDE SEQUENCE [LARGE SCALE GENOMIC DNA]</scope>
    <source>
        <strain evidence="12">Sse05_10M</strain>
    </source>
</reference>
<feature type="domain" description="CCHC-type" evidence="11">
    <location>
        <begin position="312"/>
        <end position="327"/>
    </location>
</feature>
<feature type="compositionally biased region" description="Polar residues" evidence="10">
    <location>
        <begin position="519"/>
        <end position="528"/>
    </location>
</feature>
<feature type="compositionally biased region" description="Basic and acidic residues" evidence="10">
    <location>
        <begin position="56"/>
        <end position="79"/>
    </location>
</feature>
<keyword evidence="13" id="KW-1185">Reference proteome</keyword>
<evidence type="ECO:0000313" key="12">
    <source>
        <dbReference type="EMBL" id="KAG7485950.1"/>
    </source>
</evidence>
<evidence type="ECO:0000256" key="9">
    <source>
        <dbReference type="PROSITE-ProRule" id="PRU00047"/>
    </source>
</evidence>
<dbReference type="GO" id="GO:0071035">
    <property type="term" value="P:nuclear polyadenylation-dependent rRNA catabolic process"/>
    <property type="evidence" value="ECO:0007669"/>
    <property type="project" value="TreeGrafter"/>
</dbReference>
<dbReference type="GO" id="GO:0071039">
    <property type="term" value="P:nuclear polyadenylation-dependent CUT catabolic process"/>
    <property type="evidence" value="ECO:0007669"/>
    <property type="project" value="TreeGrafter"/>
</dbReference>
<feature type="region of interest" description="Disordered" evidence="10">
    <location>
        <begin position="459"/>
        <end position="495"/>
    </location>
</feature>
<feature type="domain" description="CCHC-type" evidence="11">
    <location>
        <begin position="353"/>
        <end position="368"/>
    </location>
</feature>
<accession>A0AAV6QBW3</accession>
<dbReference type="PANTHER" id="PTHR46543">
    <property type="entry name" value="ZINC FINGER CCHC DOMAIN-CONTAINING PROTEIN 7"/>
    <property type="match status" value="1"/>
</dbReference>
<dbReference type="GO" id="GO:0071031">
    <property type="term" value="P:nuclear mRNA surveillance of mRNA 3'-end processing"/>
    <property type="evidence" value="ECO:0007669"/>
    <property type="project" value="TreeGrafter"/>
</dbReference>
<name>A0AAV6QBW3_SOLSE</name>